<dbReference type="InterPro" id="IPR023214">
    <property type="entry name" value="HAD_sf"/>
</dbReference>
<dbReference type="RefSeq" id="WP_072842078.1">
    <property type="nucleotide sequence ID" value="NZ_FQVF01000028.1"/>
</dbReference>
<dbReference type="SFLD" id="SFLDG01129">
    <property type="entry name" value="C1.5:_HAD__Beta-PGM__Phosphata"/>
    <property type="match status" value="1"/>
</dbReference>
<dbReference type="SUPFAM" id="SSF56784">
    <property type="entry name" value="HAD-like"/>
    <property type="match status" value="1"/>
</dbReference>
<dbReference type="PANTHER" id="PTHR43316:SF8">
    <property type="entry name" value="HAD FAMILY HYDROLASE"/>
    <property type="match status" value="1"/>
</dbReference>
<dbReference type="Proteomes" id="UP000184517">
    <property type="component" value="Unassembled WGS sequence"/>
</dbReference>
<dbReference type="GO" id="GO:0016787">
    <property type="term" value="F:hydrolase activity"/>
    <property type="evidence" value="ECO:0007669"/>
    <property type="project" value="UniProtKB-KW"/>
</dbReference>
<dbReference type="InterPro" id="IPR036412">
    <property type="entry name" value="HAD-like_sf"/>
</dbReference>
<evidence type="ECO:0000313" key="2">
    <source>
        <dbReference type="EMBL" id="SHG71432.1"/>
    </source>
</evidence>
<dbReference type="InterPro" id="IPR006439">
    <property type="entry name" value="HAD-SF_hydro_IA"/>
</dbReference>
<reference evidence="3" key="1">
    <citation type="submission" date="2016-11" db="EMBL/GenBank/DDBJ databases">
        <authorList>
            <person name="Varghese N."/>
            <person name="Submissions S."/>
        </authorList>
    </citation>
    <scope>NUCLEOTIDE SEQUENCE [LARGE SCALE GENOMIC DNA]</scope>
    <source>
        <strain evidence="3">DSM 16579</strain>
    </source>
</reference>
<accession>A0A1M5M295</accession>
<dbReference type="SFLD" id="SFLDS00003">
    <property type="entry name" value="Haloacid_Dehalogenase"/>
    <property type="match status" value="1"/>
</dbReference>
<dbReference type="EMBL" id="FQVF01000028">
    <property type="protein sequence ID" value="SHG71432.1"/>
    <property type="molecule type" value="Genomic_DNA"/>
</dbReference>
<evidence type="ECO:0000313" key="3">
    <source>
        <dbReference type="Proteomes" id="UP000184517"/>
    </source>
</evidence>
<dbReference type="Pfam" id="PF00702">
    <property type="entry name" value="Hydrolase"/>
    <property type="match status" value="1"/>
</dbReference>
<dbReference type="AlphaFoldDB" id="A0A1M5M295"/>
<proteinExistence type="predicted"/>
<keyword evidence="3" id="KW-1185">Reference proteome</keyword>
<evidence type="ECO:0000256" key="1">
    <source>
        <dbReference type="ARBA" id="ARBA00022801"/>
    </source>
</evidence>
<dbReference type="Gene3D" id="1.20.120.1600">
    <property type="match status" value="1"/>
</dbReference>
<name>A0A1M5M295_9GAMM</name>
<gene>
    <name evidence="2" type="ORF">SAMN02745753_04373</name>
</gene>
<dbReference type="STRING" id="1122206.SAMN02745753_04373"/>
<dbReference type="NCBIfam" id="TIGR01549">
    <property type="entry name" value="HAD-SF-IA-v1"/>
    <property type="match status" value="1"/>
</dbReference>
<sequence>MSILITFDLDNTLWDVAPVIMRAEYAMESWFEERFPGFSLQYSLLAREELKGQVLSKNPEMAFNLTAIRLAVYKLALKQFGLPSEEAESVAGAALAHFCEWRQKVDLYPHVVDVLEALSQDYALAVITNGNADVFHPYVGLGQYFDFAVRADQVGVAKPAVDVFSMAAKKAGVDLSELIHIGDHPMDDVFGASNAGAKSIWFNRHGAQRWGDDWGARSHAEIHSLLELPTVIRSLML</sequence>
<protein>
    <submittedName>
        <fullName evidence="2">Putative hydrolase of the HAD superfamily</fullName>
    </submittedName>
</protein>
<dbReference type="InterPro" id="IPR051540">
    <property type="entry name" value="S-2-haloacid_dehalogenase"/>
</dbReference>
<dbReference type="OrthoDB" id="367448at2"/>
<keyword evidence="1 2" id="KW-0378">Hydrolase</keyword>
<dbReference type="NCBIfam" id="TIGR01509">
    <property type="entry name" value="HAD-SF-IA-v3"/>
    <property type="match status" value="1"/>
</dbReference>
<organism evidence="2 3">
    <name type="scientific">Marinomonas polaris DSM 16579</name>
    <dbReference type="NCBI Taxonomy" id="1122206"/>
    <lineage>
        <taxon>Bacteria</taxon>
        <taxon>Pseudomonadati</taxon>
        <taxon>Pseudomonadota</taxon>
        <taxon>Gammaproteobacteria</taxon>
        <taxon>Oceanospirillales</taxon>
        <taxon>Oceanospirillaceae</taxon>
        <taxon>Marinomonas</taxon>
    </lineage>
</organism>
<dbReference type="Gene3D" id="3.40.50.1000">
    <property type="entry name" value="HAD superfamily/HAD-like"/>
    <property type="match status" value="1"/>
</dbReference>
<dbReference type="PANTHER" id="PTHR43316">
    <property type="entry name" value="HYDROLASE, HALOACID DELAHOGENASE-RELATED"/>
    <property type="match status" value="1"/>
</dbReference>